<keyword evidence="1" id="KW-0812">Transmembrane</keyword>
<evidence type="ECO:0000256" key="1">
    <source>
        <dbReference type="SAM" id="Phobius"/>
    </source>
</evidence>
<dbReference type="Proteomes" id="UP001234787">
    <property type="component" value="Unassembled WGS sequence"/>
</dbReference>
<protein>
    <recommendedName>
        <fullName evidence="4">Transmembrane protein 177</fullName>
    </recommendedName>
</protein>
<evidence type="ECO:0008006" key="4">
    <source>
        <dbReference type="Google" id="ProtNLM"/>
    </source>
</evidence>
<sequence length="351" mass="39802">MFNYLAKVGRKPWSQAIVPLVAGVSATGYIGVHMFGHQVVRNLFIAQTPDGTLDQLSPDLCELIKKVYHEISPVYNIPTMKVASYVPPKATITWFCTSLMDPINLGMTENRKGVLIGLPSYYNYTKPEDVPSSVFQFRKVSLFKMPKKQEKNEQIDAQDLLDREQCPPGELIPVDLNSPAAKDYINSLVLSDEAKMFSVARELFMGDSYRPLAKSGLIFGSITFSVQLSRAVVIILRLREAHITQRMAMYMMSAVAGFVCYALLGDMIEQYFVRKADEKAMSVSSTYRQGAKEYFNKIMQRNRALRDLSETFQVVYDKDGEVVEPLLRFKHMPLKDRLKFAEEPDEGETKS</sequence>
<feature type="transmembrane region" description="Helical" evidence="1">
    <location>
        <begin position="217"/>
        <end position="236"/>
    </location>
</feature>
<dbReference type="GO" id="GO:0016020">
    <property type="term" value="C:membrane"/>
    <property type="evidence" value="ECO:0007669"/>
    <property type="project" value="TreeGrafter"/>
</dbReference>
<name>A0AAD3NTY0_CRYJA</name>
<evidence type="ECO:0000313" key="3">
    <source>
        <dbReference type="Proteomes" id="UP001234787"/>
    </source>
</evidence>
<proteinExistence type="predicted"/>
<dbReference type="InterPro" id="IPR026620">
    <property type="entry name" value="TMEM177"/>
</dbReference>
<organism evidence="2 3">
    <name type="scientific">Cryptomeria japonica</name>
    <name type="common">Japanese cedar</name>
    <name type="synonym">Cupressus japonica</name>
    <dbReference type="NCBI Taxonomy" id="3369"/>
    <lineage>
        <taxon>Eukaryota</taxon>
        <taxon>Viridiplantae</taxon>
        <taxon>Streptophyta</taxon>
        <taxon>Embryophyta</taxon>
        <taxon>Tracheophyta</taxon>
        <taxon>Spermatophyta</taxon>
        <taxon>Pinopsida</taxon>
        <taxon>Pinidae</taxon>
        <taxon>Conifers II</taxon>
        <taxon>Cupressales</taxon>
        <taxon>Cupressaceae</taxon>
        <taxon>Cryptomeria</taxon>
    </lineage>
</organism>
<feature type="transmembrane region" description="Helical" evidence="1">
    <location>
        <begin position="12"/>
        <end position="32"/>
    </location>
</feature>
<reference evidence="2" key="1">
    <citation type="submission" date="2022-12" db="EMBL/GenBank/DDBJ databases">
        <title>Chromosome-Level Genome Assembly of Japanese Cedar (Cryptomeriajaponica D. Don).</title>
        <authorList>
            <person name="Fujino T."/>
            <person name="Yamaguchi K."/>
            <person name="Yokoyama T."/>
            <person name="Hamanaka T."/>
            <person name="Harazono Y."/>
            <person name="Kamada H."/>
            <person name="Kobayashi W."/>
            <person name="Ujino-Ihara T."/>
            <person name="Uchiyama K."/>
            <person name="Matsumoto A."/>
            <person name="Izuno A."/>
            <person name="Tsumura Y."/>
            <person name="Toyoda A."/>
            <person name="Shigenobu S."/>
            <person name="Moriguchi Y."/>
            <person name="Ueno S."/>
            <person name="Kasahara M."/>
        </authorList>
    </citation>
    <scope>NUCLEOTIDE SEQUENCE</scope>
</reference>
<keyword evidence="3" id="KW-1185">Reference proteome</keyword>
<dbReference type="PANTHER" id="PTHR21824">
    <property type="entry name" value="TRANSMEMBRANE PROTEIN 177"/>
    <property type="match status" value="1"/>
</dbReference>
<accession>A0AAD3NTY0</accession>
<gene>
    <name evidence="2" type="ORF">SUGI_1496540</name>
</gene>
<evidence type="ECO:0000313" key="2">
    <source>
        <dbReference type="EMBL" id="GLJ59178.1"/>
    </source>
</evidence>
<comment type="caution">
    <text evidence="2">The sequence shown here is derived from an EMBL/GenBank/DDBJ whole genome shotgun (WGS) entry which is preliminary data.</text>
</comment>
<feature type="transmembrane region" description="Helical" evidence="1">
    <location>
        <begin position="248"/>
        <end position="265"/>
    </location>
</feature>
<keyword evidence="1" id="KW-1133">Transmembrane helix</keyword>
<dbReference type="PANTHER" id="PTHR21824:SF4">
    <property type="entry name" value="TRANSMEMBRANE PROTEIN 177"/>
    <property type="match status" value="1"/>
</dbReference>
<dbReference type="AlphaFoldDB" id="A0AAD3NTY0"/>
<dbReference type="EMBL" id="BSEH01000745">
    <property type="protein sequence ID" value="GLJ59178.1"/>
    <property type="molecule type" value="Genomic_DNA"/>
</dbReference>
<keyword evidence="1" id="KW-0472">Membrane</keyword>